<dbReference type="Gene3D" id="1.10.472.50">
    <property type="entry name" value="HD-domain/PDEase-like"/>
    <property type="match status" value="1"/>
</dbReference>
<organism evidence="2">
    <name type="scientific">Halalkalibacterium halodurans</name>
    <name type="common">Bacillus halodurans</name>
    <dbReference type="NCBI Taxonomy" id="86665"/>
    <lineage>
        <taxon>Bacteria</taxon>
        <taxon>Bacillati</taxon>
        <taxon>Bacillota</taxon>
        <taxon>Bacilli</taxon>
        <taxon>Bacillales</taxon>
        <taxon>Bacillaceae</taxon>
        <taxon>Halalkalibacterium (ex Joshi et al. 2022)</taxon>
    </lineage>
</organism>
<feature type="domain" description="HD/PDEase" evidence="1">
    <location>
        <begin position="22"/>
        <end position="136"/>
    </location>
</feature>
<dbReference type="SMR" id="A0A0M0KIE8"/>
<dbReference type="AlphaFoldDB" id="A0A0M0KIE8"/>
<dbReference type="GO" id="GO:0016787">
    <property type="term" value="F:hydrolase activity"/>
    <property type="evidence" value="ECO:0007669"/>
    <property type="project" value="UniProtKB-KW"/>
</dbReference>
<gene>
    <name evidence="2" type="ORF">AMD02_05530</name>
</gene>
<dbReference type="OMA" id="GHDWFHI"/>
<name>A0A0M0KIE8_ALKHA</name>
<accession>A0A0M0KIE8</accession>
<dbReference type="PANTHER" id="PTHR33594">
    <property type="entry name" value="SUPERFAMILY HYDROLASE, PUTATIVE (AFU_ORTHOLOGUE AFUA_1G03035)-RELATED"/>
    <property type="match status" value="1"/>
</dbReference>
<dbReference type="GeneID" id="87598364"/>
<dbReference type="InterPro" id="IPR003607">
    <property type="entry name" value="HD/PDEase_dom"/>
</dbReference>
<reference evidence="2" key="1">
    <citation type="submission" date="2015-08" db="EMBL/GenBank/DDBJ databases">
        <title>Complete DNA Sequence of Pseudomonas syringae pv. actinidiae, the Causal Agent of Kiwifruit Canker Disease.</title>
        <authorList>
            <person name="Rikkerink E.H.A."/>
            <person name="Fineran P.C."/>
        </authorList>
    </citation>
    <scope>NUCLEOTIDE SEQUENCE</scope>
    <source>
        <strain evidence="2">DSM 13666</strain>
    </source>
</reference>
<dbReference type="EMBL" id="LILD01000001">
    <property type="protein sequence ID" value="KOO38387.1"/>
    <property type="molecule type" value="Genomic_DNA"/>
</dbReference>
<dbReference type="PATRIC" id="fig|136160.3.peg.1402"/>
<evidence type="ECO:0000313" key="2">
    <source>
        <dbReference type="EMBL" id="KOO38387.1"/>
    </source>
</evidence>
<dbReference type="Gene3D" id="1.20.58.1910">
    <property type="match status" value="1"/>
</dbReference>
<accession>A0A4Y7WYL5</accession>
<evidence type="ECO:0000259" key="1">
    <source>
        <dbReference type="SMART" id="SM00471"/>
    </source>
</evidence>
<sequence>MNEQAILQSAEAWVKKQLMDEYSGHDWYHIRRVTLMAKAIGEQEKVDVFVVQIAALFHDLIDDKLVDDPETAKQQLIDWMEAAGVPSQKIDHTMDIINTISFKGGHGQSLATREAMVVQDADRLDALGAIGIARTFAYSGNKGQPIYDPELPIRETMTVEEYRHGKSTAINHFYEKLFKLKDLMNTETGKQLAKERHVFMEQFIERFLSEWNGDM</sequence>
<keyword evidence="2" id="KW-0378">Hydrolase</keyword>
<dbReference type="RefSeq" id="WP_010898983.1">
    <property type="nucleotide sequence ID" value="NZ_CP040441.1"/>
</dbReference>
<dbReference type="Pfam" id="PF01966">
    <property type="entry name" value="HD"/>
    <property type="match status" value="1"/>
</dbReference>
<proteinExistence type="predicted"/>
<dbReference type="SMART" id="SM00471">
    <property type="entry name" value="HDc"/>
    <property type="match status" value="1"/>
</dbReference>
<dbReference type="CDD" id="cd00077">
    <property type="entry name" value="HDc"/>
    <property type="match status" value="1"/>
</dbReference>
<dbReference type="PANTHER" id="PTHR33594:SF1">
    <property type="entry name" value="HD_PDEASE DOMAIN-CONTAINING PROTEIN"/>
    <property type="match status" value="1"/>
</dbReference>
<dbReference type="InterPro" id="IPR006674">
    <property type="entry name" value="HD_domain"/>
</dbReference>
<comment type="caution">
    <text evidence="2">The sequence shown here is derived from an EMBL/GenBank/DDBJ whole genome shotgun (WGS) entry which is preliminary data.</text>
</comment>
<protein>
    <submittedName>
        <fullName evidence="2">Phosphohydrolase</fullName>
    </submittedName>
</protein>
<dbReference type="SUPFAM" id="SSF109604">
    <property type="entry name" value="HD-domain/PDEase-like"/>
    <property type="match status" value="1"/>
</dbReference>